<gene>
    <name evidence="4" type="ordered locus">BpOF4_05825</name>
</gene>
<dbReference type="KEGG" id="bpf:BpOF4_05825"/>
<dbReference type="STRING" id="398511.BpOF4_05825"/>
<keyword evidence="1 2" id="KW-0732">Signal</keyword>
<dbReference type="PROSITE" id="PS51272">
    <property type="entry name" value="SLH"/>
    <property type="match status" value="3"/>
</dbReference>
<evidence type="ECO:0000313" key="4">
    <source>
        <dbReference type="EMBL" id="ADC49227.1"/>
    </source>
</evidence>
<protein>
    <submittedName>
        <fullName evidence="4">SLH-domain protein</fullName>
    </submittedName>
</protein>
<dbReference type="InterPro" id="IPR001119">
    <property type="entry name" value="SLH_dom"/>
</dbReference>
<dbReference type="eggNOG" id="COG4632">
    <property type="taxonomic scope" value="Bacteria"/>
</dbReference>
<dbReference type="PANTHER" id="PTHR43308:SF5">
    <property type="entry name" value="S-LAYER PROTEIN _ PEPTIDOGLYCAN ENDO-BETA-N-ACETYLGLUCOSAMINIDASE"/>
    <property type="match status" value="1"/>
</dbReference>
<dbReference type="InterPro" id="IPR051465">
    <property type="entry name" value="Cell_Envelope_Struct_Comp"/>
</dbReference>
<feature type="domain" description="SLH" evidence="3">
    <location>
        <begin position="106"/>
        <end position="161"/>
    </location>
</feature>
<dbReference type="Pfam" id="PF00395">
    <property type="entry name" value="SLH"/>
    <property type="match status" value="3"/>
</dbReference>
<evidence type="ECO:0000313" key="5">
    <source>
        <dbReference type="Proteomes" id="UP000001544"/>
    </source>
</evidence>
<feature type="chain" id="PRO_5038563702" evidence="2">
    <location>
        <begin position="27"/>
        <end position="219"/>
    </location>
</feature>
<organism evidence="4 5">
    <name type="scientific">Alkalihalophilus pseudofirmus (strain ATCC BAA-2126 / JCM 17055 / OF4)</name>
    <name type="common">Bacillus pseudofirmus</name>
    <dbReference type="NCBI Taxonomy" id="398511"/>
    <lineage>
        <taxon>Bacteria</taxon>
        <taxon>Bacillati</taxon>
        <taxon>Bacillota</taxon>
        <taxon>Bacilli</taxon>
        <taxon>Bacillales</taxon>
        <taxon>Bacillaceae</taxon>
        <taxon>Alkalihalophilus</taxon>
    </lineage>
</organism>
<dbReference type="AlphaFoldDB" id="D3FZI5"/>
<dbReference type="HOGENOM" id="CLU_1259359_0_0_9"/>
<reference evidence="4 5" key="1">
    <citation type="journal article" date="2011" name="Environ. Microbiol.">
        <title>Genome of alkaliphilic Bacillus pseudofirmus OF4 reveals adaptations that support the ability to grow in an external pH range from 7.5 to 11.4.</title>
        <authorList>
            <person name="Janto B."/>
            <person name="Ahmed A."/>
            <person name="Ito M."/>
            <person name="Liu J."/>
            <person name="Hicks D.B."/>
            <person name="Pagni S."/>
            <person name="Fackelmayer O.J."/>
            <person name="Smith T.A."/>
            <person name="Earl J."/>
            <person name="Elbourne L.D."/>
            <person name="Hassan K."/>
            <person name="Paulsen I.T."/>
            <person name="Kolsto A.B."/>
            <person name="Tourasse N.J."/>
            <person name="Ehrlich G.D."/>
            <person name="Boissy R."/>
            <person name="Ivey D.M."/>
            <person name="Li G."/>
            <person name="Xue Y."/>
            <person name="Ma Y."/>
            <person name="Hu F.Z."/>
            <person name="Krulwich T.A."/>
        </authorList>
    </citation>
    <scope>NUCLEOTIDE SEQUENCE [LARGE SCALE GENOMIC DNA]</scope>
    <source>
        <strain evidence="5">ATCC BAA-2126 / JCM 17055 / OF4</strain>
    </source>
</reference>
<feature type="signal peptide" evidence="2">
    <location>
        <begin position="1"/>
        <end position="26"/>
    </location>
</feature>
<evidence type="ECO:0000256" key="2">
    <source>
        <dbReference type="SAM" id="SignalP"/>
    </source>
</evidence>
<feature type="domain" description="SLH" evidence="3">
    <location>
        <begin position="42"/>
        <end position="105"/>
    </location>
</feature>
<evidence type="ECO:0000256" key="1">
    <source>
        <dbReference type="ARBA" id="ARBA00022729"/>
    </source>
</evidence>
<name>D3FZI5_ALKPO</name>
<accession>D3FZI5</accession>
<dbReference type="Proteomes" id="UP000001544">
    <property type="component" value="Chromosome"/>
</dbReference>
<keyword evidence="5" id="KW-1185">Reference proteome</keyword>
<sequence length="219" mass="24467">MKQKTMPAILATSFLAATLFTPAALAEHTVKLPAAENQAAILVDSFTDVPNDHFAYEAIHYLHNLGYISGKGNHQFAPQASITRAEAALMIVNVTGLKATDSYSLQVSDVSANHFAYDALRALEQKKIMQGYEKKMRPNDPITRAEVSVLLSKSFNYAEPARFHHFTDVNRNAWSYEYINKLAENGITSQQGANFMPNKQTTRAEFSMFVARSLNDRFK</sequence>
<dbReference type="PANTHER" id="PTHR43308">
    <property type="entry name" value="OUTER MEMBRANE PROTEIN ALPHA-RELATED"/>
    <property type="match status" value="1"/>
</dbReference>
<dbReference type="EMBL" id="CP001878">
    <property type="protein sequence ID" value="ADC49227.1"/>
    <property type="molecule type" value="Genomic_DNA"/>
</dbReference>
<evidence type="ECO:0000259" key="3">
    <source>
        <dbReference type="PROSITE" id="PS51272"/>
    </source>
</evidence>
<feature type="domain" description="SLH" evidence="3">
    <location>
        <begin position="162"/>
        <end position="219"/>
    </location>
</feature>
<proteinExistence type="predicted"/>
<dbReference type="RefSeq" id="WP_012960500.1">
    <property type="nucleotide sequence ID" value="NC_013791.2"/>
</dbReference>